<feature type="transmembrane region" description="Helical" evidence="1">
    <location>
        <begin position="6"/>
        <end position="25"/>
    </location>
</feature>
<feature type="transmembrane region" description="Helical" evidence="1">
    <location>
        <begin position="97"/>
        <end position="120"/>
    </location>
</feature>
<evidence type="ECO:0000313" key="3">
    <source>
        <dbReference type="Proteomes" id="UP000823927"/>
    </source>
</evidence>
<evidence type="ECO:0000256" key="1">
    <source>
        <dbReference type="SAM" id="Phobius"/>
    </source>
</evidence>
<reference evidence="2" key="1">
    <citation type="submission" date="2020-10" db="EMBL/GenBank/DDBJ databases">
        <authorList>
            <person name="Gilroy R."/>
        </authorList>
    </citation>
    <scope>NUCLEOTIDE SEQUENCE</scope>
    <source>
        <strain evidence="2">CHK178-757</strain>
    </source>
</reference>
<dbReference type="EMBL" id="DVIT01000057">
    <property type="protein sequence ID" value="HIS48521.1"/>
    <property type="molecule type" value="Genomic_DNA"/>
</dbReference>
<dbReference type="PANTHER" id="PTHR36111">
    <property type="entry name" value="INNER MEMBRANE PROTEIN-RELATED"/>
    <property type="match status" value="1"/>
</dbReference>
<gene>
    <name evidence="2" type="ORF">IAB46_13410</name>
</gene>
<feature type="transmembrane region" description="Helical" evidence="1">
    <location>
        <begin position="32"/>
        <end position="50"/>
    </location>
</feature>
<dbReference type="PANTHER" id="PTHR36111:SF2">
    <property type="entry name" value="INNER MEMBRANE PROTEIN"/>
    <property type="match status" value="1"/>
</dbReference>
<comment type="caution">
    <text evidence="2">The sequence shown here is derived from an EMBL/GenBank/DDBJ whole genome shotgun (WGS) entry which is preliminary data.</text>
</comment>
<dbReference type="Pfam" id="PF04474">
    <property type="entry name" value="DUF554"/>
    <property type="match status" value="1"/>
</dbReference>
<dbReference type="Proteomes" id="UP000823927">
    <property type="component" value="Unassembled WGS sequence"/>
</dbReference>
<feature type="transmembrane region" description="Helical" evidence="1">
    <location>
        <begin position="140"/>
        <end position="159"/>
    </location>
</feature>
<dbReference type="AlphaFoldDB" id="A0A9D1F6M6"/>
<keyword evidence="1" id="KW-0472">Membrane</keyword>
<keyword evidence="1" id="KW-0812">Transmembrane</keyword>
<name>A0A9D1F6M6_9FIRM</name>
<evidence type="ECO:0000313" key="2">
    <source>
        <dbReference type="EMBL" id="HIS48521.1"/>
    </source>
</evidence>
<feature type="transmembrane region" description="Helical" evidence="1">
    <location>
        <begin position="56"/>
        <end position="76"/>
    </location>
</feature>
<accession>A0A9D1F6M6</accession>
<reference evidence="2" key="2">
    <citation type="journal article" date="2021" name="PeerJ">
        <title>Extensive microbial diversity within the chicken gut microbiome revealed by metagenomics and culture.</title>
        <authorList>
            <person name="Gilroy R."/>
            <person name="Ravi A."/>
            <person name="Getino M."/>
            <person name="Pursley I."/>
            <person name="Horton D.L."/>
            <person name="Alikhan N.F."/>
            <person name="Baker D."/>
            <person name="Gharbi K."/>
            <person name="Hall N."/>
            <person name="Watson M."/>
            <person name="Adriaenssens E.M."/>
            <person name="Foster-Nyarko E."/>
            <person name="Jarju S."/>
            <person name="Secka A."/>
            <person name="Antonio M."/>
            <person name="Oren A."/>
            <person name="Chaudhuri R.R."/>
            <person name="La Ragione R."/>
            <person name="Hildebrand F."/>
            <person name="Pallen M.J."/>
        </authorList>
    </citation>
    <scope>NUCLEOTIDE SEQUENCE</scope>
    <source>
        <strain evidence="2">CHK178-757</strain>
    </source>
</reference>
<feature type="transmembrane region" description="Helical" evidence="1">
    <location>
        <begin position="179"/>
        <end position="201"/>
    </location>
</feature>
<protein>
    <submittedName>
        <fullName evidence="2">DUF554 domain-containing protein</fullName>
    </submittedName>
</protein>
<sequence>MIGTIVNTLMIAVGSLFGGLLNKGIPKKYETAMLNACGLAAFGVGINAIASNMPDSKYPVLFIVSLVLGSLIGTKLRLDDRLNGFIDKHSNGKLGQGIVTGVLIYCIGSLSIVGPVMAALNQDYTFLFTNASLDLVTSTVLSSAYGIGMIVCAAILFLWQGSIYVLTKYIWADFFSTELICELCIVGGFLIACTGLGILSIKKFKVLDMLPSLFVPVVFFIGLNIYNLIL</sequence>
<dbReference type="InterPro" id="IPR007563">
    <property type="entry name" value="DUF554"/>
</dbReference>
<keyword evidence="1" id="KW-1133">Transmembrane helix</keyword>
<feature type="transmembrane region" description="Helical" evidence="1">
    <location>
        <begin position="213"/>
        <end position="229"/>
    </location>
</feature>
<proteinExistence type="predicted"/>
<organism evidence="2 3">
    <name type="scientific">Candidatus Scybalocola faecigallinarum</name>
    <dbReference type="NCBI Taxonomy" id="2840941"/>
    <lineage>
        <taxon>Bacteria</taxon>
        <taxon>Bacillati</taxon>
        <taxon>Bacillota</taxon>
        <taxon>Clostridia</taxon>
        <taxon>Lachnospirales</taxon>
        <taxon>Lachnospiraceae</taxon>
        <taxon>Lachnospiraceae incertae sedis</taxon>
        <taxon>Candidatus Scybalocola (ex Gilroy et al. 2021)</taxon>
    </lineage>
</organism>